<keyword evidence="11" id="KW-1185">Reference proteome</keyword>
<feature type="transmembrane region" description="Helical" evidence="7">
    <location>
        <begin position="213"/>
        <end position="233"/>
    </location>
</feature>
<dbReference type="InterPro" id="IPR050250">
    <property type="entry name" value="Macrolide_Exporter_MacB"/>
</dbReference>
<comment type="similarity">
    <text evidence="6">Belongs to the ABC-4 integral membrane protein family.</text>
</comment>
<feature type="domain" description="ABC3 transporter permease C-terminal" evidence="8">
    <location>
        <begin position="130"/>
        <end position="243"/>
    </location>
</feature>
<evidence type="ECO:0000256" key="7">
    <source>
        <dbReference type="SAM" id="Phobius"/>
    </source>
</evidence>
<evidence type="ECO:0000256" key="6">
    <source>
        <dbReference type="ARBA" id="ARBA00038076"/>
    </source>
</evidence>
<dbReference type="GO" id="GO:0022857">
    <property type="term" value="F:transmembrane transporter activity"/>
    <property type="evidence" value="ECO:0007669"/>
    <property type="project" value="TreeGrafter"/>
</dbReference>
<dbReference type="GO" id="GO:0005886">
    <property type="term" value="C:plasma membrane"/>
    <property type="evidence" value="ECO:0007669"/>
    <property type="project" value="UniProtKB-SubCell"/>
</dbReference>
<evidence type="ECO:0000313" key="11">
    <source>
        <dbReference type="Proteomes" id="UP000567293"/>
    </source>
</evidence>
<dbReference type="InterPro" id="IPR003838">
    <property type="entry name" value="ABC3_permease_C"/>
</dbReference>
<dbReference type="InterPro" id="IPR025857">
    <property type="entry name" value="MacB_PCD"/>
</dbReference>
<evidence type="ECO:0000313" key="10">
    <source>
        <dbReference type="EMBL" id="MBA0088115.1"/>
    </source>
</evidence>
<dbReference type="PANTHER" id="PTHR30572">
    <property type="entry name" value="MEMBRANE COMPONENT OF TRANSPORTER-RELATED"/>
    <property type="match status" value="1"/>
</dbReference>
<keyword evidence="2" id="KW-1003">Cell membrane</keyword>
<gene>
    <name evidence="10" type="ORF">HRJ53_24285</name>
</gene>
<dbReference type="AlphaFoldDB" id="A0A7V8NV53"/>
<dbReference type="EMBL" id="JACDQQ010002348">
    <property type="protein sequence ID" value="MBA0088115.1"/>
    <property type="molecule type" value="Genomic_DNA"/>
</dbReference>
<feature type="domain" description="MacB-like periplasmic core" evidence="9">
    <location>
        <begin position="3"/>
        <end position="89"/>
    </location>
</feature>
<comment type="subcellular location">
    <subcellularLocation>
        <location evidence="1">Cell membrane</location>
        <topology evidence="1">Multi-pass membrane protein</topology>
    </subcellularLocation>
</comment>
<evidence type="ECO:0000256" key="3">
    <source>
        <dbReference type="ARBA" id="ARBA00022692"/>
    </source>
</evidence>
<feature type="non-terminal residue" evidence="10">
    <location>
        <position position="1"/>
    </location>
</feature>
<proteinExistence type="inferred from homology"/>
<sequence>FDTANLLFPEGAGKAPGQEVIIDGQLFTVIGTMDKRRQGISGGSNPEDNIAVMPVTSLRKLYPNQKDYVIFAKASDPAQVTQAVEEIRDLLRRKRRLANNKPDDFALFTSDYFLDLWNRISGLIFLLMFAVASVGLIVGGIGVMNIMLVSVTERTREIGVRKAIGAKRSNILAQFLIEAVALSAVGGVVGVLFGSGLSLLLRFGVHFPAVLSLFWVVTALTLCALIGVVFGVYPAWKAARLDPVEALRYE</sequence>
<dbReference type="Pfam" id="PF12704">
    <property type="entry name" value="MacB_PCD"/>
    <property type="match status" value="1"/>
</dbReference>
<keyword evidence="5 7" id="KW-0472">Membrane</keyword>
<evidence type="ECO:0000259" key="9">
    <source>
        <dbReference type="Pfam" id="PF12704"/>
    </source>
</evidence>
<accession>A0A7V8NV53</accession>
<evidence type="ECO:0000256" key="5">
    <source>
        <dbReference type="ARBA" id="ARBA00023136"/>
    </source>
</evidence>
<evidence type="ECO:0000259" key="8">
    <source>
        <dbReference type="Pfam" id="PF02687"/>
    </source>
</evidence>
<feature type="transmembrane region" description="Helical" evidence="7">
    <location>
        <begin position="123"/>
        <end position="150"/>
    </location>
</feature>
<organism evidence="10 11">
    <name type="scientific">Candidatus Acidiferrum panamense</name>
    <dbReference type="NCBI Taxonomy" id="2741543"/>
    <lineage>
        <taxon>Bacteria</taxon>
        <taxon>Pseudomonadati</taxon>
        <taxon>Acidobacteriota</taxon>
        <taxon>Terriglobia</taxon>
        <taxon>Candidatus Acidiferrales</taxon>
        <taxon>Candidatus Acidiferrum</taxon>
    </lineage>
</organism>
<feature type="transmembrane region" description="Helical" evidence="7">
    <location>
        <begin position="171"/>
        <end position="193"/>
    </location>
</feature>
<evidence type="ECO:0000256" key="2">
    <source>
        <dbReference type="ARBA" id="ARBA00022475"/>
    </source>
</evidence>
<dbReference type="Pfam" id="PF02687">
    <property type="entry name" value="FtsX"/>
    <property type="match status" value="1"/>
</dbReference>
<evidence type="ECO:0000256" key="1">
    <source>
        <dbReference type="ARBA" id="ARBA00004651"/>
    </source>
</evidence>
<dbReference type="Proteomes" id="UP000567293">
    <property type="component" value="Unassembled WGS sequence"/>
</dbReference>
<name>A0A7V8NV53_9BACT</name>
<keyword evidence="3 7" id="KW-0812">Transmembrane</keyword>
<dbReference type="PANTHER" id="PTHR30572:SF4">
    <property type="entry name" value="ABC TRANSPORTER PERMEASE YTRF"/>
    <property type="match status" value="1"/>
</dbReference>
<keyword evidence="4 7" id="KW-1133">Transmembrane helix</keyword>
<reference evidence="10" key="1">
    <citation type="submission" date="2020-06" db="EMBL/GenBank/DDBJ databases">
        <title>Legume-microbial interactions unlock mineral nutrients during tropical forest succession.</title>
        <authorList>
            <person name="Epihov D.Z."/>
        </authorList>
    </citation>
    <scope>NUCLEOTIDE SEQUENCE [LARGE SCALE GENOMIC DNA]</scope>
    <source>
        <strain evidence="10">Pan2503</strain>
    </source>
</reference>
<protein>
    <submittedName>
        <fullName evidence="10">FtsX-like permease family protein</fullName>
    </submittedName>
</protein>
<comment type="caution">
    <text evidence="10">The sequence shown here is derived from an EMBL/GenBank/DDBJ whole genome shotgun (WGS) entry which is preliminary data.</text>
</comment>
<evidence type="ECO:0000256" key="4">
    <source>
        <dbReference type="ARBA" id="ARBA00022989"/>
    </source>
</evidence>